<name>X1EF76_9ZZZZ</name>
<protein>
    <submittedName>
        <fullName evidence="1">Uncharacterized protein</fullName>
    </submittedName>
</protein>
<sequence length="114" mass="13716">MVKSIKFKPVLINSELRETYTWIELRNQIEQNLKTKKLFDQWNKKTVLKLITPYLKEINTNAIQEKLDIIFEQIRDNDEIIVIEDDLTQKIILAIIEYLYQDNFDKNVTSKKIE</sequence>
<accession>X1EF76</accession>
<proteinExistence type="predicted"/>
<organism evidence="1">
    <name type="scientific">marine sediment metagenome</name>
    <dbReference type="NCBI Taxonomy" id="412755"/>
    <lineage>
        <taxon>unclassified sequences</taxon>
        <taxon>metagenomes</taxon>
        <taxon>ecological metagenomes</taxon>
    </lineage>
</organism>
<dbReference type="EMBL" id="BART01033427">
    <property type="protein sequence ID" value="GAH07328.1"/>
    <property type="molecule type" value="Genomic_DNA"/>
</dbReference>
<gene>
    <name evidence="1" type="ORF">S01H4_57452</name>
</gene>
<reference evidence="1" key="1">
    <citation type="journal article" date="2014" name="Front. Microbiol.">
        <title>High frequency of phylogenetically diverse reductive dehalogenase-homologous genes in deep subseafloor sedimentary metagenomes.</title>
        <authorList>
            <person name="Kawai M."/>
            <person name="Futagami T."/>
            <person name="Toyoda A."/>
            <person name="Takaki Y."/>
            <person name="Nishi S."/>
            <person name="Hori S."/>
            <person name="Arai W."/>
            <person name="Tsubouchi T."/>
            <person name="Morono Y."/>
            <person name="Uchiyama I."/>
            <person name="Ito T."/>
            <person name="Fujiyama A."/>
            <person name="Inagaki F."/>
            <person name="Takami H."/>
        </authorList>
    </citation>
    <scope>NUCLEOTIDE SEQUENCE</scope>
    <source>
        <strain evidence="1">Expedition CK06-06</strain>
    </source>
</reference>
<comment type="caution">
    <text evidence="1">The sequence shown here is derived from an EMBL/GenBank/DDBJ whole genome shotgun (WGS) entry which is preliminary data.</text>
</comment>
<dbReference type="AlphaFoldDB" id="X1EF76"/>
<evidence type="ECO:0000313" key="1">
    <source>
        <dbReference type="EMBL" id="GAH07328.1"/>
    </source>
</evidence>